<evidence type="ECO:0000313" key="1">
    <source>
        <dbReference type="EMBL" id="APW41250.1"/>
    </source>
</evidence>
<dbReference type="Proteomes" id="UP000186110">
    <property type="component" value="Chromosome"/>
</dbReference>
<dbReference type="eggNOG" id="COG2017">
    <property type="taxonomic scope" value="Bacteria"/>
</dbReference>
<protein>
    <submittedName>
        <fullName evidence="1">Aldose epimerase</fullName>
    </submittedName>
</protein>
<dbReference type="GO" id="GO:0016853">
    <property type="term" value="F:isomerase activity"/>
    <property type="evidence" value="ECO:0007669"/>
    <property type="project" value="InterPro"/>
</dbReference>
<reference evidence="1 2" key="1">
    <citation type="submission" date="2017-01" db="EMBL/GenBank/DDBJ databases">
        <authorList>
            <person name="Mah S.A."/>
            <person name="Swanson W.J."/>
            <person name="Moy G.W."/>
            <person name="Vacquier V.D."/>
        </authorList>
    </citation>
    <scope>NUCLEOTIDE SEQUENCE [LARGE SCALE GENOMIC DNA]</scope>
    <source>
        <strain evidence="1 2">DSM 22694</strain>
    </source>
</reference>
<dbReference type="AlphaFoldDB" id="A0A1P8K5F4"/>
<dbReference type="EMBL" id="CP019239">
    <property type="protein sequence ID" value="APW41250.1"/>
    <property type="molecule type" value="Genomic_DNA"/>
</dbReference>
<dbReference type="SUPFAM" id="SSF74650">
    <property type="entry name" value="Galactose mutarotase-like"/>
    <property type="match status" value="1"/>
</dbReference>
<dbReference type="Pfam" id="PF01263">
    <property type="entry name" value="Aldose_epim"/>
    <property type="match status" value="1"/>
</dbReference>
<dbReference type="GO" id="GO:0005975">
    <property type="term" value="P:carbohydrate metabolic process"/>
    <property type="evidence" value="ECO:0007669"/>
    <property type="project" value="InterPro"/>
</dbReference>
<dbReference type="STRING" id="1484693.RS694_00950"/>
<name>A0A1P8K5F4_9BURK</name>
<accession>A0A1P8K5F4</accession>
<dbReference type="InterPro" id="IPR008183">
    <property type="entry name" value="Aldose_1/G6P_1-epimerase"/>
</dbReference>
<sequence>MSANNPHPIHWLQHAGQRLGLVPSLGGGVAAWQLERAQGALDLWRPWDGRNPDRYSLASFAMVPWSNRISQGGFTQGDVFHRMRVNRIGEPYPIHGDGWLQAWKLEQPAANTLEMTLHSQQFEGNPYAYRALQRFVLRKGGMDQTLSVTHTGAQPLPYGLGQHPWFLRTPATRLHAPVQGVWLSGVDPLPVAHTTAFPPSWDPCDGLNVNGTLVDNAYTGWSGAARITWPEHQLQLEMRVPEIEARKQNDGFCLLYRPAQGPAFCFEPITHPIDAFHVDGQPGLRVLQTGETLTLHTEWRFSNLP</sequence>
<organism evidence="1 2">
    <name type="scientific">Rhodoferax saidenbachensis</name>
    <dbReference type="NCBI Taxonomy" id="1484693"/>
    <lineage>
        <taxon>Bacteria</taxon>
        <taxon>Pseudomonadati</taxon>
        <taxon>Pseudomonadota</taxon>
        <taxon>Betaproteobacteria</taxon>
        <taxon>Burkholderiales</taxon>
        <taxon>Comamonadaceae</taxon>
        <taxon>Rhodoferax</taxon>
    </lineage>
</organism>
<dbReference type="GO" id="GO:0030246">
    <property type="term" value="F:carbohydrate binding"/>
    <property type="evidence" value="ECO:0007669"/>
    <property type="project" value="InterPro"/>
</dbReference>
<keyword evidence="2" id="KW-1185">Reference proteome</keyword>
<dbReference type="InterPro" id="IPR014718">
    <property type="entry name" value="GH-type_carb-bd"/>
</dbReference>
<dbReference type="RefSeq" id="WP_029707960.1">
    <property type="nucleotide sequence ID" value="NZ_CP019239.1"/>
</dbReference>
<dbReference type="KEGG" id="rsb:RS694_00950"/>
<evidence type="ECO:0000313" key="2">
    <source>
        <dbReference type="Proteomes" id="UP000186110"/>
    </source>
</evidence>
<dbReference type="CDD" id="cd09021">
    <property type="entry name" value="Aldose_epim_Ec_YphB"/>
    <property type="match status" value="1"/>
</dbReference>
<dbReference type="Gene3D" id="2.70.98.10">
    <property type="match status" value="1"/>
</dbReference>
<dbReference type="InterPro" id="IPR011013">
    <property type="entry name" value="Gal_mutarotase_sf_dom"/>
</dbReference>
<gene>
    <name evidence="1" type="ORF">RS694_00950</name>
</gene>
<proteinExistence type="predicted"/>